<dbReference type="PANTHER" id="PTHR31273:SF0">
    <property type="entry name" value="PHOSPHOKETOLASE-RELATED"/>
    <property type="match status" value="1"/>
</dbReference>
<dbReference type="Pfam" id="PF09363">
    <property type="entry name" value="XFP_C"/>
    <property type="match status" value="1"/>
</dbReference>
<protein>
    <submittedName>
        <fullName evidence="2">Xylulose-5-phosphate/fructose-6-phosphate phosphoketolase</fullName>
        <ecNumber evidence="2">4.1.2.22</ecNumber>
    </submittedName>
</protein>
<evidence type="ECO:0000313" key="3">
    <source>
        <dbReference type="Proteomes" id="UP000054925"/>
    </source>
</evidence>
<dbReference type="EMBL" id="FCOL02000366">
    <property type="protein sequence ID" value="SAL87676.1"/>
    <property type="molecule type" value="Genomic_DNA"/>
</dbReference>
<keyword evidence="3" id="KW-1185">Reference proteome</keyword>
<dbReference type="PANTHER" id="PTHR31273">
    <property type="entry name" value="PHOSPHOKETOLASE-RELATED"/>
    <property type="match status" value="1"/>
</dbReference>
<reference evidence="2" key="1">
    <citation type="submission" date="2016-01" db="EMBL/GenBank/DDBJ databases">
        <authorList>
            <person name="Peeters C."/>
        </authorList>
    </citation>
    <scope>NUCLEOTIDE SEQUENCE [LARGE SCALE GENOMIC DNA]</scope>
    <source>
        <strain evidence="2">LMG 22937</strain>
    </source>
</reference>
<accession>A0A158L2R6</accession>
<dbReference type="Proteomes" id="UP000054925">
    <property type="component" value="Unassembled WGS sequence"/>
</dbReference>
<dbReference type="InterPro" id="IPR029061">
    <property type="entry name" value="THDP-binding"/>
</dbReference>
<dbReference type="SUPFAM" id="SSF52518">
    <property type="entry name" value="Thiamin diphosphate-binding fold (THDP-binding)"/>
    <property type="match status" value="1"/>
</dbReference>
<evidence type="ECO:0000313" key="2">
    <source>
        <dbReference type="EMBL" id="SAL87676.1"/>
    </source>
</evidence>
<keyword evidence="2" id="KW-0456">Lyase</keyword>
<dbReference type="GO" id="GO:0047905">
    <property type="term" value="F:fructose-6-phosphate phosphoketolase activity"/>
    <property type="evidence" value="ECO:0007669"/>
    <property type="project" value="UniProtKB-EC"/>
</dbReference>
<dbReference type="InterPro" id="IPR005593">
    <property type="entry name" value="Xul5P/Fru6P_PKetolase"/>
</dbReference>
<gene>
    <name evidence="2" type="primary">xfp</name>
    <name evidence="2" type="ORF">AWB67_07456</name>
</gene>
<dbReference type="EC" id="4.1.2.22" evidence="2"/>
<evidence type="ECO:0000259" key="1">
    <source>
        <dbReference type="Pfam" id="PF09363"/>
    </source>
</evidence>
<feature type="domain" description="Xylulose 5-phosphate/Fructose 6-phosphate phosphoketolase C-terminal" evidence="1">
    <location>
        <begin position="71"/>
        <end position="119"/>
    </location>
</feature>
<dbReference type="GO" id="GO:0005975">
    <property type="term" value="P:carbohydrate metabolic process"/>
    <property type="evidence" value="ECO:0007669"/>
    <property type="project" value="InterPro"/>
</dbReference>
<dbReference type="AlphaFoldDB" id="A0A158L2R6"/>
<organism evidence="2 3">
    <name type="scientific">Caballeronia terrestris</name>
    <dbReference type="NCBI Taxonomy" id="1226301"/>
    <lineage>
        <taxon>Bacteria</taxon>
        <taxon>Pseudomonadati</taxon>
        <taxon>Pseudomonadota</taxon>
        <taxon>Betaproteobacteria</taxon>
        <taxon>Burkholderiales</taxon>
        <taxon>Burkholderiaceae</taxon>
        <taxon>Caballeronia</taxon>
    </lineage>
</organism>
<name>A0A158L2R6_9BURK</name>
<proteinExistence type="predicted"/>
<comment type="caution">
    <text evidence="2">The sequence shown here is derived from an EMBL/GenBank/DDBJ whole genome shotgun (WGS) entry which is preliminary data.</text>
</comment>
<dbReference type="Pfam" id="PF03894">
    <property type="entry name" value="XFP"/>
    <property type="match status" value="1"/>
</dbReference>
<dbReference type="Gene3D" id="3.40.50.970">
    <property type="match status" value="1"/>
</dbReference>
<sequence>MSSQNILLSSTVWRQDHNGFSHQDQGFIDLATNKSPSVTRVYLPPDANTLLVVADECLRSTDCINIIVADKQKHLQFTTMDEAIVHCAKGLGVWRRASNDEGEEPDVVMAPGGDIATQALCLQAIMR</sequence>
<dbReference type="InterPro" id="IPR018969">
    <property type="entry name" value="Xul5P/Fru6P_PKetolase_C"/>
</dbReference>